<dbReference type="Pfam" id="PF03401">
    <property type="entry name" value="TctC"/>
    <property type="match status" value="1"/>
</dbReference>
<keyword evidence="2" id="KW-0732">Signal</keyword>
<feature type="chain" id="PRO_5021831538" evidence="2">
    <location>
        <begin position="29"/>
        <end position="331"/>
    </location>
</feature>
<evidence type="ECO:0000313" key="4">
    <source>
        <dbReference type="Proteomes" id="UP000318405"/>
    </source>
</evidence>
<dbReference type="RefSeq" id="WP_143949030.1">
    <property type="nucleotide sequence ID" value="NZ_BAABMB010000001.1"/>
</dbReference>
<dbReference type="SUPFAM" id="SSF53850">
    <property type="entry name" value="Periplasmic binding protein-like II"/>
    <property type="match status" value="1"/>
</dbReference>
<protein>
    <submittedName>
        <fullName evidence="3">Tripartite tricarboxylate transporter substrate binding protein</fullName>
    </submittedName>
</protein>
<dbReference type="PIRSF" id="PIRSF017082">
    <property type="entry name" value="YflP"/>
    <property type="match status" value="1"/>
</dbReference>
<evidence type="ECO:0000256" key="1">
    <source>
        <dbReference type="ARBA" id="ARBA00006987"/>
    </source>
</evidence>
<dbReference type="OrthoDB" id="8678477at2"/>
<dbReference type="Gene3D" id="3.40.190.10">
    <property type="entry name" value="Periplasmic binding protein-like II"/>
    <property type="match status" value="1"/>
</dbReference>
<evidence type="ECO:0000256" key="2">
    <source>
        <dbReference type="SAM" id="SignalP"/>
    </source>
</evidence>
<comment type="similarity">
    <text evidence="1">Belongs to the UPF0065 (bug) family.</text>
</comment>
<dbReference type="InterPro" id="IPR042100">
    <property type="entry name" value="Bug_dom1"/>
</dbReference>
<dbReference type="InterPro" id="IPR005064">
    <property type="entry name" value="BUG"/>
</dbReference>
<dbReference type="CDD" id="cd13578">
    <property type="entry name" value="PBP2_Bug27"/>
    <property type="match status" value="1"/>
</dbReference>
<keyword evidence="4" id="KW-1185">Reference proteome</keyword>
<name>A0A556AIE3_9BURK</name>
<accession>A0A556AIE3</accession>
<proteinExistence type="inferred from homology"/>
<dbReference type="PANTHER" id="PTHR42928">
    <property type="entry name" value="TRICARBOXYLATE-BINDING PROTEIN"/>
    <property type="match status" value="1"/>
</dbReference>
<feature type="signal peptide" evidence="2">
    <location>
        <begin position="1"/>
        <end position="28"/>
    </location>
</feature>
<dbReference type="Gene3D" id="3.40.190.150">
    <property type="entry name" value="Bordetella uptake gene, domain 1"/>
    <property type="match status" value="1"/>
</dbReference>
<reference evidence="3 4" key="1">
    <citation type="submission" date="2019-07" db="EMBL/GenBank/DDBJ databases">
        <title>Qingshengfaniella alkalisoli gen. nov., sp. nov., isolated from saline soil.</title>
        <authorList>
            <person name="Xu L."/>
            <person name="Huang X.-X."/>
            <person name="Sun J.-Q."/>
        </authorList>
    </citation>
    <scope>NUCLEOTIDE SEQUENCE [LARGE SCALE GENOMIC DNA]</scope>
    <source>
        <strain evidence="3 4">DSM 27279</strain>
    </source>
</reference>
<comment type="caution">
    <text evidence="3">The sequence shown here is derived from an EMBL/GenBank/DDBJ whole genome shotgun (WGS) entry which is preliminary data.</text>
</comment>
<sequence length="331" mass="34472">MSPTVLRLTPSFLFAVAAAFGTSGQALAAATAADYPVKPVRLVIPFPPGGPTDITARVIGEALSRKWAQPVVMENRSGAGGNVGAAAISQAPADGYNLVLGVTGSHAINVSLYKNLPYDPRRDFEPISLAVIYPNAILAHPDVPANGLQDLIALAKAEPQKYSYGSDGNGAATHLTMELLKARAGVELTHIPYRGSSPMLNDLAGGSIPVGITGLPSAEAFIQGGQVKLIAITTARDESGKGYRSIAEQGFPDFAIAPWSGFFAPKGTPGEIVEKISADINAVMADPAVRDRLESLGLTPMANTPAEFADFLDAQISQWAQAVQLSGARVD</sequence>
<evidence type="ECO:0000313" key="3">
    <source>
        <dbReference type="EMBL" id="TSH92664.1"/>
    </source>
</evidence>
<organism evidence="3 4">
    <name type="scientific">Verticiella sediminum</name>
    <dbReference type="NCBI Taxonomy" id="1247510"/>
    <lineage>
        <taxon>Bacteria</taxon>
        <taxon>Pseudomonadati</taxon>
        <taxon>Pseudomonadota</taxon>
        <taxon>Betaproteobacteria</taxon>
        <taxon>Burkholderiales</taxon>
        <taxon>Alcaligenaceae</taxon>
        <taxon>Verticiella</taxon>
    </lineage>
</organism>
<gene>
    <name evidence="3" type="ORF">FOZ76_14705</name>
</gene>
<dbReference type="AlphaFoldDB" id="A0A556AIE3"/>
<dbReference type="PANTHER" id="PTHR42928:SF5">
    <property type="entry name" value="BLR1237 PROTEIN"/>
    <property type="match status" value="1"/>
</dbReference>
<dbReference type="Proteomes" id="UP000318405">
    <property type="component" value="Unassembled WGS sequence"/>
</dbReference>
<dbReference type="EMBL" id="VLTJ01000029">
    <property type="protein sequence ID" value="TSH92664.1"/>
    <property type="molecule type" value="Genomic_DNA"/>
</dbReference>